<organism evidence="9 10">
    <name type="scientific">Pseudomonas taetrolens</name>
    <dbReference type="NCBI Taxonomy" id="47884"/>
    <lineage>
        <taxon>Bacteria</taxon>
        <taxon>Pseudomonadati</taxon>
        <taxon>Pseudomonadota</taxon>
        <taxon>Gammaproteobacteria</taxon>
        <taxon>Pseudomonadales</taxon>
        <taxon>Pseudomonadaceae</taxon>
        <taxon>Pseudomonas</taxon>
    </lineage>
</organism>
<dbReference type="Pfam" id="PF20178">
    <property type="entry name" value="ToxA_N"/>
    <property type="match status" value="1"/>
</dbReference>
<keyword evidence="5" id="KW-0843">Virulence</keyword>
<protein>
    <recommendedName>
        <fullName evidence="2">RING-type E3 ubiquitin transferase</fullName>
        <ecNumber evidence="2">2.3.2.27</ecNumber>
    </recommendedName>
</protein>
<keyword evidence="3" id="KW-0433">Leucine-rich repeat</keyword>
<sequence length="1682" mass="191328">MPVIIHNELPSAPPLEKVGFHYDVLAKKAASLLEQGSAIFLDHLPGHTQVIPPWYETTRSRRLKLHHHLKLNQRSLTEVSAVLDKVGTVQSFATHVLEPAMQARWNYKPDVHENIFVRTTHETPLPEGGWIYISEVDIDDFIRIQRYPDSQEVTKTETQTLLQAALHNFEERDTVKGAFESGSGLLKSRSSIAPDNVLPIPPEHFAAFVRNLNIGEQYQQHLEGIFFPSDSLEKATLEQTFIQQERHSLLFQADIAYLKKDISEAVYTCLINFGSRPGTLTLNDQPFIYEHLELDRTGLNTVIAFHASDLSIDPRCIPYIPGDPVSCLKEYANKGEAHRDLLNKLSDKGYRGFFIHLAAQRYSLQLLKRLNARFEHGANAPLRFDEVQHTQEFFRYMYEARVAKLFDDARFLAVPTAQTDRVSLIERLEHYLETGITVLNVAAFFVPGLGEAMMAVFAAQLLTDTFHGIEAWEQGEKKQAWSYAQSVLLNIAIAAGIGKLTSVLGKATEIIPPPLIEGLDAVQMSDGETRLWKPELAPFEHDVSLPPDLRPDERGLLRHEGNTYLPLEDKLYRVQKSSDGQYSLMHPTDPDAYRPRLSHNGQGAWKNETESLSEWDRTTLVRRLEPSFAGLSDEQAEDLLRINQIEEPVLRQLYIDGLPPPAVIQDSIDRFRIDQELRFFIRQMRGGDLSADPQTQLQLLTQEDMWPATKVLRFIGEDGHAVAEYGNRQVSRVPVVQVLDVQLREGNLLKTVLEVLDESEVSALLGNTPVNLEVRTEALRKRIVRSAEQHFDKLFTSRYQSLQNRHAPLQGLLTKAFPALPVCAAQELINAARSAEYWQLLDTGQIPLRLAEEASLYLEELRLSRAYESIRFNPMYNPDTQRLILHSLEHMPGWSDQITLEVREHSLHGPIIDRVGAPEAPIRKILVKEGDRYQTFSDLEEHLHGSDDLYASVLHALPDEQRNALGFPHTWQGPALKEALAQQPLMPRKALRALLKMPPERDARSPMKLATGREGYPRPEVGAVRCRRSPLACFGRPPRKILRLMEELYPTHTPDAVQEFLGLENLTGRAVLTRLENLKAEFSKLCKTLDAWVNEPPDWISVSEHHIRHVRVEDKRHVALAIKRCWQRLTRRIRLADGTEQGHELKIDGISVGQLPLLTADFSHVSSLQFKNLYLGNDFNLFLEHFPSLRWLDLESAGLEQLPVAMGNMPHLTKLYLSGNRITLTPDTASIISRMNTLKILELNDNPLRVVPDFTALTDLRLLRLRNTRINQWPQGIETLPELHTVDLRENRISTLPDAYFRMSASRIDNLLLHDNPLTDDMQREVDTLRERLGLRSVARTHAPESDNPVNLWLRDESVPAALDQRKALWHKLVAEPDSAAFFGVIKDLVISPGYHQARSVLAARVWRVLEAAGEDTGLREQLFAAALENETCVDRATTVFSRMGFKVLLHEAARLEGSAKELEILKLMKGHLRLLQLNDIAQTQIALQQARYQRAIADQLPSAEIGRLKPDPLEVQLIYQVDLAERLELPWQPTHMQFREAAKIKPEQIEEAYRIVINQENKPGYLVNELLKQGVWVDHLEAAHGEWIKSENVRLDQQFEDLENLREKQALWADRTSGVARTQLEADLKTLALKLEIAEANIFTGEPMTDVDYNEQLLNIDLLKKDILRHLTRQALDAAAG</sequence>
<dbReference type="PROSITE" id="PS52053">
    <property type="entry name" value="NEL"/>
    <property type="match status" value="1"/>
</dbReference>
<comment type="similarity">
    <text evidence="6">Belongs to the LRR-containing bacterial E3 ligase family.</text>
</comment>
<keyword evidence="6" id="KW-1035">Host cytoplasm</keyword>
<dbReference type="PANTHER" id="PTHR48051">
    <property type="match status" value="1"/>
</dbReference>
<dbReference type="InterPro" id="IPR001611">
    <property type="entry name" value="Leu-rich_rpt"/>
</dbReference>
<dbReference type="RefSeq" id="WP_074702858.1">
    <property type="nucleotide sequence ID" value="NZ_FNRS01000001.1"/>
</dbReference>
<feature type="domain" description="NEL" evidence="8">
    <location>
        <begin position="1345"/>
        <end position="1656"/>
    </location>
</feature>
<keyword evidence="4" id="KW-0677">Repeat</keyword>
<evidence type="ECO:0000256" key="2">
    <source>
        <dbReference type="ARBA" id="ARBA00012483"/>
    </source>
</evidence>
<dbReference type="InterPro" id="IPR050216">
    <property type="entry name" value="LRR_domain-containing"/>
</dbReference>
<dbReference type="InterPro" id="IPR032675">
    <property type="entry name" value="LRR_dom_sf"/>
</dbReference>
<dbReference type="SUPFAM" id="SSF52058">
    <property type="entry name" value="L domain-like"/>
    <property type="match status" value="1"/>
</dbReference>
<evidence type="ECO:0000256" key="6">
    <source>
        <dbReference type="PROSITE-ProRule" id="PRU01398"/>
    </source>
</evidence>
<dbReference type="Gene3D" id="1.20.58.360">
    <property type="entry name" value="Shigella T3SS effector IpaH defines"/>
    <property type="match status" value="1"/>
</dbReference>
<name>A0A1H4LPK7_PSETA</name>
<evidence type="ECO:0000313" key="10">
    <source>
        <dbReference type="Proteomes" id="UP000183155"/>
    </source>
</evidence>
<dbReference type="EMBL" id="FNRS01000001">
    <property type="protein sequence ID" value="SEB72660.1"/>
    <property type="molecule type" value="Genomic_DNA"/>
</dbReference>
<dbReference type="PROSITE" id="PS51450">
    <property type="entry name" value="LRR"/>
    <property type="match status" value="1"/>
</dbReference>
<reference evidence="9 10" key="1">
    <citation type="submission" date="2016-10" db="EMBL/GenBank/DDBJ databases">
        <authorList>
            <person name="Varghese N."/>
            <person name="Submissions S."/>
        </authorList>
    </citation>
    <scope>NUCLEOTIDE SEQUENCE [LARGE SCALE GENOMIC DNA]</scope>
    <source>
        <strain evidence="9 10">BS3652</strain>
    </source>
</reference>
<evidence type="ECO:0000256" key="7">
    <source>
        <dbReference type="SAM" id="Coils"/>
    </source>
</evidence>
<proteinExistence type="inferred from homology"/>
<dbReference type="Gene3D" id="3.80.10.10">
    <property type="entry name" value="Ribonuclease Inhibitor"/>
    <property type="match status" value="1"/>
</dbReference>
<keyword evidence="7" id="KW-0175">Coiled coil</keyword>
<evidence type="ECO:0000259" key="8">
    <source>
        <dbReference type="PROSITE" id="PS52053"/>
    </source>
</evidence>
<evidence type="ECO:0000313" key="9">
    <source>
        <dbReference type="EMBL" id="SEB72660.1"/>
    </source>
</evidence>
<dbReference type="InterPro" id="IPR046673">
    <property type="entry name" value="ToxA_N"/>
</dbReference>
<dbReference type="EC" id="2.3.2.27" evidence="2"/>
<keyword evidence="9" id="KW-0436">Ligase</keyword>
<comment type="PTM">
    <text evidence="6">Ubiquitinated in the presence of host E1 ubiquitin-activating enzyme, E2 ubiquitin-conjugating enzyme and ubiquitin.</text>
</comment>
<evidence type="ECO:0000256" key="1">
    <source>
        <dbReference type="ARBA" id="ARBA00000900"/>
    </source>
</evidence>
<dbReference type="Proteomes" id="UP000183155">
    <property type="component" value="Unassembled WGS sequence"/>
</dbReference>
<dbReference type="GO" id="GO:0016874">
    <property type="term" value="F:ligase activity"/>
    <property type="evidence" value="ECO:0007669"/>
    <property type="project" value="UniProtKB-KW"/>
</dbReference>
<dbReference type="SMART" id="SM00369">
    <property type="entry name" value="LRR_TYP"/>
    <property type="match status" value="4"/>
</dbReference>
<comment type="caution">
    <text evidence="9">The sequence shown here is derived from an EMBL/GenBank/DDBJ whole genome shotgun (WGS) entry which is preliminary data.</text>
</comment>
<feature type="coiled-coil region" evidence="7">
    <location>
        <begin position="1589"/>
        <end position="1642"/>
    </location>
</feature>
<gene>
    <name evidence="9" type="ORF">SAMN04490203_1043</name>
</gene>
<accession>A0A1H4LPK7</accession>
<keyword evidence="10" id="KW-1185">Reference proteome</keyword>
<dbReference type="Pfam" id="PF14496">
    <property type="entry name" value="NEL"/>
    <property type="match status" value="1"/>
</dbReference>
<dbReference type="InterPro" id="IPR003591">
    <property type="entry name" value="Leu-rich_rpt_typical-subtyp"/>
</dbReference>
<keyword evidence="6" id="KW-0964">Secreted</keyword>
<evidence type="ECO:0000256" key="3">
    <source>
        <dbReference type="ARBA" id="ARBA00022614"/>
    </source>
</evidence>
<comment type="catalytic activity">
    <reaction evidence="1">
        <text>S-ubiquitinyl-[E2 ubiquitin-conjugating enzyme]-L-cysteine + [acceptor protein]-L-lysine = [E2 ubiquitin-conjugating enzyme]-L-cysteine + N(6)-ubiquitinyl-[acceptor protein]-L-lysine.</text>
        <dbReference type="EC" id="2.3.2.27"/>
    </reaction>
</comment>
<evidence type="ECO:0000256" key="4">
    <source>
        <dbReference type="ARBA" id="ARBA00022737"/>
    </source>
</evidence>
<dbReference type="InterPro" id="IPR029487">
    <property type="entry name" value="NEL_dom"/>
</dbReference>
<keyword evidence="6" id="KW-0832">Ubl conjugation</keyword>
<dbReference type="PANTHER" id="PTHR48051:SF46">
    <property type="entry name" value="LEUCINE RICH REPEAT-CONTAINING DOMAIN PROTEIN"/>
    <property type="match status" value="1"/>
</dbReference>
<evidence type="ECO:0000256" key="5">
    <source>
        <dbReference type="ARBA" id="ARBA00023026"/>
    </source>
</evidence>
<keyword evidence="6" id="KW-0808">Transferase</keyword>
<keyword evidence="6" id="KW-0833">Ubl conjugation pathway</keyword>
<feature type="active site" description="Glycyl thioester intermediate" evidence="6">
    <location>
        <position position="1433"/>
    </location>
</feature>